<feature type="transmembrane region" description="Helical" evidence="1">
    <location>
        <begin position="93"/>
        <end position="121"/>
    </location>
</feature>
<proteinExistence type="predicted"/>
<comment type="caution">
    <text evidence="2">The sequence shown here is derived from an EMBL/GenBank/DDBJ whole genome shotgun (WGS) entry which is preliminary data.</text>
</comment>
<feature type="transmembrane region" description="Helical" evidence="1">
    <location>
        <begin position="127"/>
        <end position="148"/>
    </location>
</feature>
<feature type="transmembrane region" description="Helical" evidence="1">
    <location>
        <begin position="12"/>
        <end position="36"/>
    </location>
</feature>
<evidence type="ECO:0000313" key="2">
    <source>
        <dbReference type="EMBL" id="MBB3141080.1"/>
    </source>
</evidence>
<feature type="transmembrane region" description="Helical" evidence="1">
    <location>
        <begin position="56"/>
        <end position="81"/>
    </location>
</feature>
<keyword evidence="1" id="KW-0472">Membrane</keyword>
<reference evidence="2 3" key="1">
    <citation type="submission" date="2020-08" db="EMBL/GenBank/DDBJ databases">
        <title>Genomic Encyclopedia of Type Strains, Phase III (KMG-III): the genomes of soil and plant-associated and newly described type strains.</title>
        <authorList>
            <person name="Whitman W."/>
        </authorList>
    </citation>
    <scope>NUCLEOTIDE SEQUENCE [LARGE SCALE GENOMIC DNA]</scope>
    <source>
        <strain evidence="2 3">CECT 5995</strain>
    </source>
</reference>
<dbReference type="Pfam" id="PF20587">
    <property type="entry name" value="DUF6789"/>
    <property type="match status" value="1"/>
</dbReference>
<keyword evidence="1" id="KW-1133">Transmembrane helix</keyword>
<gene>
    <name evidence="2" type="ORF">FHR96_001954</name>
</gene>
<keyword evidence="1" id="KW-0812">Transmembrane</keyword>
<dbReference type="InterPro" id="IPR046739">
    <property type="entry name" value="DUF6789"/>
</dbReference>
<evidence type="ECO:0000256" key="1">
    <source>
        <dbReference type="SAM" id="Phobius"/>
    </source>
</evidence>
<dbReference type="EMBL" id="JACHXM010000007">
    <property type="protein sequence ID" value="MBB3141080.1"/>
    <property type="molecule type" value="Genomic_DNA"/>
</dbReference>
<dbReference type="Proteomes" id="UP000525987">
    <property type="component" value="Unassembled WGS sequence"/>
</dbReference>
<organism evidence="2 3">
    <name type="scientific">Halomonas organivorans</name>
    <dbReference type="NCBI Taxonomy" id="257772"/>
    <lineage>
        <taxon>Bacteria</taxon>
        <taxon>Pseudomonadati</taxon>
        <taxon>Pseudomonadota</taxon>
        <taxon>Gammaproteobacteria</taxon>
        <taxon>Oceanospirillales</taxon>
        <taxon>Halomonadaceae</taxon>
        <taxon>Halomonas</taxon>
    </lineage>
</organism>
<protein>
    <submittedName>
        <fullName evidence="2">Putative membrane protein YagU involved in acid resistance</fullName>
    </submittedName>
</protein>
<keyword evidence="3" id="KW-1185">Reference proteome</keyword>
<sequence length="151" mass="16147">MGARLVRGMLAGFVATFVISMILVLRLAAGIMPWYDPIEIMNLAAHDLLGTPDSRWVAWVIHFVVGTLIWGLLFGLLAPYLPGRTDMRRGLEFGLLAWLVVMVTVFPLAGSGVFGLGFGLIAPLSMLLAHVVFGLSLGIAYGWAGGVLGHA</sequence>
<evidence type="ECO:0000313" key="3">
    <source>
        <dbReference type="Proteomes" id="UP000525987"/>
    </source>
</evidence>
<accession>A0A7W5G5H7</accession>
<dbReference type="AlphaFoldDB" id="A0A7W5G5H7"/>
<name>A0A7W5G5H7_9GAMM</name>
<dbReference type="RefSeq" id="WP_183387461.1">
    <property type="nucleotide sequence ID" value="NZ_JACHXM010000007.1"/>
</dbReference>